<evidence type="ECO:0000256" key="5">
    <source>
        <dbReference type="ARBA" id="ARBA00023125"/>
    </source>
</evidence>
<dbReference type="CDD" id="cd16321">
    <property type="entry name" value="MraZ_C"/>
    <property type="match status" value="1"/>
</dbReference>
<keyword evidence="2 7" id="KW-0963">Cytoplasm</keyword>
<dbReference type="SUPFAM" id="SSF89447">
    <property type="entry name" value="AbrB/MazE/MraZ-like"/>
    <property type="match status" value="1"/>
</dbReference>
<dbReference type="GO" id="GO:0005737">
    <property type="term" value="C:cytoplasm"/>
    <property type="evidence" value="ECO:0007669"/>
    <property type="project" value="UniProtKB-UniRule"/>
</dbReference>
<evidence type="ECO:0000256" key="2">
    <source>
        <dbReference type="ARBA" id="ARBA00022490"/>
    </source>
</evidence>
<gene>
    <name evidence="7" type="primary">mraZ</name>
    <name evidence="9" type="ORF">H6P80_04875</name>
</gene>
<dbReference type="GO" id="GO:0003700">
    <property type="term" value="F:DNA-binding transcription factor activity"/>
    <property type="evidence" value="ECO:0007669"/>
    <property type="project" value="UniProtKB-UniRule"/>
</dbReference>
<dbReference type="Gene3D" id="3.40.1550.20">
    <property type="entry name" value="Transcriptional regulator MraZ domain"/>
    <property type="match status" value="1"/>
</dbReference>
<feature type="domain" description="SpoVT-AbrB" evidence="8">
    <location>
        <begin position="105"/>
        <end position="148"/>
    </location>
</feature>
<dbReference type="GO" id="GO:0000976">
    <property type="term" value="F:transcription cis-regulatory region binding"/>
    <property type="evidence" value="ECO:0007669"/>
    <property type="project" value="TreeGrafter"/>
</dbReference>
<dbReference type="PANTHER" id="PTHR34701">
    <property type="entry name" value="TRANSCRIPTIONAL REGULATOR MRAZ"/>
    <property type="match status" value="1"/>
</dbReference>
<dbReference type="InterPro" id="IPR020603">
    <property type="entry name" value="MraZ_dom"/>
</dbReference>
<keyword evidence="6 7" id="KW-0804">Transcription</keyword>
<dbReference type="RefSeq" id="WP_185800198.1">
    <property type="nucleotide sequence ID" value="NZ_JACJVJ010000001.1"/>
</dbReference>
<dbReference type="EMBL" id="JACJVJ010000001">
    <property type="protein sequence ID" value="MBC2776950.1"/>
    <property type="molecule type" value="Genomic_DNA"/>
</dbReference>
<dbReference type="GO" id="GO:2000143">
    <property type="term" value="P:negative regulation of DNA-templated transcription initiation"/>
    <property type="evidence" value="ECO:0007669"/>
    <property type="project" value="TreeGrafter"/>
</dbReference>
<dbReference type="HAMAP" id="MF_01008">
    <property type="entry name" value="MraZ"/>
    <property type="match status" value="1"/>
</dbReference>
<evidence type="ECO:0000256" key="3">
    <source>
        <dbReference type="ARBA" id="ARBA00022737"/>
    </source>
</evidence>
<name>A0A842HYF3_9SPHN</name>
<evidence type="ECO:0000256" key="6">
    <source>
        <dbReference type="ARBA" id="ARBA00023163"/>
    </source>
</evidence>
<evidence type="ECO:0000313" key="10">
    <source>
        <dbReference type="Proteomes" id="UP000564378"/>
    </source>
</evidence>
<dbReference type="PANTHER" id="PTHR34701:SF1">
    <property type="entry name" value="TRANSCRIPTIONAL REGULATOR MRAZ"/>
    <property type="match status" value="1"/>
</dbReference>
<keyword evidence="10" id="KW-1185">Reference proteome</keyword>
<dbReference type="AlphaFoldDB" id="A0A842HYF3"/>
<dbReference type="InterPro" id="IPR037914">
    <property type="entry name" value="SpoVT-AbrB_sf"/>
</dbReference>
<evidence type="ECO:0000256" key="1">
    <source>
        <dbReference type="ARBA" id="ARBA00013860"/>
    </source>
</evidence>
<proteinExistence type="inferred from homology"/>
<protein>
    <recommendedName>
        <fullName evidence="1 7">Transcriptional regulator MraZ</fullName>
    </recommendedName>
</protein>
<dbReference type="InterPro" id="IPR038619">
    <property type="entry name" value="MraZ_sf"/>
</dbReference>
<feature type="domain" description="SpoVT-AbrB" evidence="8">
    <location>
        <begin position="10"/>
        <end position="57"/>
    </location>
</feature>
<dbReference type="InterPro" id="IPR007159">
    <property type="entry name" value="SpoVT-AbrB_dom"/>
</dbReference>
<dbReference type="Pfam" id="PF02381">
    <property type="entry name" value="MraZ"/>
    <property type="match status" value="1"/>
</dbReference>
<dbReference type="Proteomes" id="UP000564378">
    <property type="component" value="Unassembled WGS sequence"/>
</dbReference>
<comment type="similarity">
    <text evidence="7">Belongs to the MraZ family.</text>
</comment>
<comment type="caution">
    <text evidence="9">The sequence shown here is derived from an EMBL/GenBank/DDBJ whole genome shotgun (WGS) entry which is preliminary data.</text>
</comment>
<dbReference type="InterPro" id="IPR035642">
    <property type="entry name" value="MraZ_N"/>
</dbReference>
<evidence type="ECO:0000256" key="7">
    <source>
        <dbReference type="HAMAP-Rule" id="MF_01008"/>
    </source>
</evidence>
<keyword evidence="4 7" id="KW-0805">Transcription regulation</keyword>
<dbReference type="InterPro" id="IPR003444">
    <property type="entry name" value="MraZ"/>
</dbReference>
<dbReference type="GO" id="GO:0009295">
    <property type="term" value="C:nucleoid"/>
    <property type="evidence" value="ECO:0007669"/>
    <property type="project" value="UniProtKB-SubCell"/>
</dbReference>
<comment type="subunit">
    <text evidence="7">Forms oligomers.</text>
</comment>
<organism evidence="9 10">
    <name type="scientific">Parasphingopyxis marina</name>
    <dbReference type="NCBI Taxonomy" id="2761622"/>
    <lineage>
        <taxon>Bacteria</taxon>
        <taxon>Pseudomonadati</taxon>
        <taxon>Pseudomonadota</taxon>
        <taxon>Alphaproteobacteria</taxon>
        <taxon>Sphingomonadales</taxon>
        <taxon>Sphingomonadaceae</taxon>
        <taxon>Parasphingopyxis</taxon>
    </lineage>
</organism>
<dbReference type="CDD" id="cd16320">
    <property type="entry name" value="MraZ_N"/>
    <property type="match status" value="1"/>
</dbReference>
<sequence>MDFFIPFGGQALNAVDAKGRVSLPADLRTTVERRAALGRDNGLPVDDKVLHIAEDEELPCLVGFDETEQFNLARRLQELRAADPVSSGRKSLVRRDRGTETFAPAQRVVFDKAGRMVLPSFLRDFADIGDFAFFTGNGDNFDIWSPRRAHAHFTAIGEGRLVRILDYLCKEKGLKL</sequence>
<evidence type="ECO:0000256" key="4">
    <source>
        <dbReference type="ARBA" id="ARBA00023015"/>
    </source>
</evidence>
<evidence type="ECO:0000259" key="8">
    <source>
        <dbReference type="PROSITE" id="PS51740"/>
    </source>
</evidence>
<evidence type="ECO:0000313" key="9">
    <source>
        <dbReference type="EMBL" id="MBC2776950.1"/>
    </source>
</evidence>
<reference evidence="9 10" key="1">
    <citation type="submission" date="2020-08" db="EMBL/GenBank/DDBJ databases">
        <title>Draft genome sequence of Parasphingopyxis sp. GrpM-11.</title>
        <authorList>
            <person name="Oh J."/>
            <person name="Roh D.-H."/>
        </authorList>
    </citation>
    <scope>NUCLEOTIDE SEQUENCE [LARGE SCALE GENOMIC DNA]</scope>
    <source>
        <strain evidence="9 10">GrpM-11</strain>
    </source>
</reference>
<comment type="subcellular location">
    <subcellularLocation>
        <location evidence="7">Cytoplasm</location>
        <location evidence="7">Nucleoid</location>
    </subcellularLocation>
</comment>
<dbReference type="PROSITE" id="PS51740">
    <property type="entry name" value="SPOVT_ABRB"/>
    <property type="match status" value="2"/>
</dbReference>
<accession>A0A842HYF3</accession>
<keyword evidence="5 7" id="KW-0238">DNA-binding</keyword>
<dbReference type="InterPro" id="IPR035644">
    <property type="entry name" value="MraZ_C"/>
</dbReference>
<keyword evidence="3" id="KW-0677">Repeat</keyword>